<gene>
    <name evidence="1" type="ORF">DR864_04525</name>
</gene>
<name>A0A344TEI1_9BACT</name>
<protein>
    <submittedName>
        <fullName evidence="1">Uncharacterized protein</fullName>
    </submittedName>
</protein>
<proteinExistence type="predicted"/>
<sequence length="93" mass="11041">MLEELFDIAQRNLPKINFDLHIVRHERFQKEAIKVVCTVNDFSASRIIRKIYENPFSISTAWFINERRVNPHYSTILENIYESQVKGIGILVY</sequence>
<evidence type="ECO:0000313" key="2">
    <source>
        <dbReference type="Proteomes" id="UP000251993"/>
    </source>
</evidence>
<dbReference type="AlphaFoldDB" id="A0A344TEI1"/>
<organism evidence="1 2">
    <name type="scientific">Runella rosea</name>
    <dbReference type="NCBI Taxonomy" id="2259595"/>
    <lineage>
        <taxon>Bacteria</taxon>
        <taxon>Pseudomonadati</taxon>
        <taxon>Bacteroidota</taxon>
        <taxon>Cytophagia</taxon>
        <taxon>Cytophagales</taxon>
        <taxon>Spirosomataceae</taxon>
        <taxon>Runella</taxon>
    </lineage>
</organism>
<accession>A0A344TEI1</accession>
<keyword evidence="2" id="KW-1185">Reference proteome</keyword>
<dbReference type="RefSeq" id="WP_114065838.1">
    <property type="nucleotide sequence ID" value="NZ_CP030850.1"/>
</dbReference>
<dbReference type="Proteomes" id="UP000251993">
    <property type="component" value="Chromosome"/>
</dbReference>
<reference evidence="1 2" key="1">
    <citation type="submission" date="2018-07" db="EMBL/GenBank/DDBJ databases">
        <title>Genome sequencing of Runella.</title>
        <authorList>
            <person name="Baek M.-G."/>
            <person name="Yi H."/>
        </authorList>
    </citation>
    <scope>NUCLEOTIDE SEQUENCE [LARGE SCALE GENOMIC DNA]</scope>
    <source>
        <strain evidence="1 2">HYN0085</strain>
    </source>
</reference>
<evidence type="ECO:0000313" key="1">
    <source>
        <dbReference type="EMBL" id="AXE17052.1"/>
    </source>
</evidence>
<dbReference type="KEGG" id="run:DR864_04525"/>
<dbReference type="EMBL" id="CP030850">
    <property type="protein sequence ID" value="AXE17052.1"/>
    <property type="molecule type" value="Genomic_DNA"/>
</dbReference>